<proteinExistence type="predicted"/>
<evidence type="ECO:0000256" key="1">
    <source>
        <dbReference type="SAM" id="MobiDB-lite"/>
    </source>
</evidence>
<name>A0A8X6TAN5_NEPPI</name>
<dbReference type="AlphaFoldDB" id="A0A8X6TAN5"/>
<accession>A0A8X6TAN5</accession>
<feature type="compositionally biased region" description="Acidic residues" evidence="1">
    <location>
        <begin position="15"/>
        <end position="42"/>
    </location>
</feature>
<keyword evidence="3" id="KW-1185">Reference proteome</keyword>
<dbReference type="Proteomes" id="UP000887013">
    <property type="component" value="Unassembled WGS sequence"/>
</dbReference>
<dbReference type="EMBL" id="BMAW01005491">
    <property type="protein sequence ID" value="GFS94444.1"/>
    <property type="molecule type" value="Genomic_DNA"/>
</dbReference>
<protein>
    <submittedName>
        <fullName evidence="2">Uncharacterized protein</fullName>
    </submittedName>
</protein>
<feature type="compositionally biased region" description="Basic residues" evidence="1">
    <location>
        <begin position="1"/>
        <end position="10"/>
    </location>
</feature>
<organism evidence="2 3">
    <name type="scientific">Nephila pilipes</name>
    <name type="common">Giant wood spider</name>
    <name type="synonym">Nephila maculata</name>
    <dbReference type="NCBI Taxonomy" id="299642"/>
    <lineage>
        <taxon>Eukaryota</taxon>
        <taxon>Metazoa</taxon>
        <taxon>Ecdysozoa</taxon>
        <taxon>Arthropoda</taxon>
        <taxon>Chelicerata</taxon>
        <taxon>Arachnida</taxon>
        <taxon>Araneae</taxon>
        <taxon>Araneomorphae</taxon>
        <taxon>Entelegynae</taxon>
        <taxon>Araneoidea</taxon>
        <taxon>Nephilidae</taxon>
        <taxon>Nephila</taxon>
    </lineage>
</organism>
<sequence>MARTKQKTKKKVDDPDQIDITDLNEYETDNGEEEEETMDMTDQDQNNEACLIRTRMEEKFTEALEKILSLPNTEKQYALHNRKC</sequence>
<gene>
    <name evidence="2" type="ORF">NPIL_419101</name>
</gene>
<evidence type="ECO:0000313" key="2">
    <source>
        <dbReference type="EMBL" id="GFS94444.1"/>
    </source>
</evidence>
<feature type="region of interest" description="Disordered" evidence="1">
    <location>
        <begin position="1"/>
        <end position="46"/>
    </location>
</feature>
<evidence type="ECO:0000313" key="3">
    <source>
        <dbReference type="Proteomes" id="UP000887013"/>
    </source>
</evidence>
<reference evidence="2" key="1">
    <citation type="submission" date="2020-08" db="EMBL/GenBank/DDBJ databases">
        <title>Multicomponent nature underlies the extraordinary mechanical properties of spider dragline silk.</title>
        <authorList>
            <person name="Kono N."/>
            <person name="Nakamura H."/>
            <person name="Mori M."/>
            <person name="Yoshida Y."/>
            <person name="Ohtoshi R."/>
            <person name="Malay A.D."/>
            <person name="Moran D.A.P."/>
            <person name="Tomita M."/>
            <person name="Numata K."/>
            <person name="Arakawa K."/>
        </authorList>
    </citation>
    <scope>NUCLEOTIDE SEQUENCE</scope>
</reference>
<comment type="caution">
    <text evidence="2">The sequence shown here is derived from an EMBL/GenBank/DDBJ whole genome shotgun (WGS) entry which is preliminary data.</text>
</comment>